<accession>A0A8S4EVH9</accession>
<name>A0A8S4EVH9_PLUXY</name>
<comment type="caution">
    <text evidence="1">The sequence shown here is derived from an EMBL/GenBank/DDBJ whole genome shotgun (WGS) entry which is preliminary data.</text>
</comment>
<gene>
    <name evidence="1" type="ORF">PLXY2_LOCUS6861</name>
</gene>
<evidence type="ECO:0000313" key="2">
    <source>
        <dbReference type="Proteomes" id="UP000653454"/>
    </source>
</evidence>
<keyword evidence="2" id="KW-1185">Reference proteome</keyword>
<proteinExistence type="predicted"/>
<dbReference type="EMBL" id="CAJHNJ030000022">
    <property type="protein sequence ID" value="CAG9119664.1"/>
    <property type="molecule type" value="Genomic_DNA"/>
</dbReference>
<evidence type="ECO:0000313" key="1">
    <source>
        <dbReference type="EMBL" id="CAG9119664.1"/>
    </source>
</evidence>
<dbReference type="AlphaFoldDB" id="A0A8S4EVH9"/>
<organism evidence="1 2">
    <name type="scientific">Plutella xylostella</name>
    <name type="common">Diamondback moth</name>
    <name type="synonym">Plutella maculipennis</name>
    <dbReference type="NCBI Taxonomy" id="51655"/>
    <lineage>
        <taxon>Eukaryota</taxon>
        <taxon>Metazoa</taxon>
        <taxon>Ecdysozoa</taxon>
        <taxon>Arthropoda</taxon>
        <taxon>Hexapoda</taxon>
        <taxon>Insecta</taxon>
        <taxon>Pterygota</taxon>
        <taxon>Neoptera</taxon>
        <taxon>Endopterygota</taxon>
        <taxon>Lepidoptera</taxon>
        <taxon>Glossata</taxon>
        <taxon>Ditrysia</taxon>
        <taxon>Yponomeutoidea</taxon>
        <taxon>Plutellidae</taxon>
        <taxon>Plutella</taxon>
    </lineage>
</organism>
<protein>
    <submittedName>
        <fullName evidence="1">(diamondback moth) hypothetical protein</fullName>
    </submittedName>
</protein>
<sequence length="114" mass="12959">MDLPIIKPPADSFKEKNVLKLDNYEQQYQECVAVNIKRLEVPGQVEAGTGAIVLDCEYSLGEVSNNSGLVVKWFFNQRNLVYQWIPPLRPQVIGILKGKVDKEFKISGKRILLK</sequence>
<reference evidence="1" key="1">
    <citation type="submission" date="2020-11" db="EMBL/GenBank/DDBJ databases">
        <authorList>
            <person name="Whiteford S."/>
        </authorList>
    </citation>
    <scope>NUCLEOTIDE SEQUENCE</scope>
</reference>
<dbReference type="Proteomes" id="UP000653454">
    <property type="component" value="Unassembled WGS sequence"/>
</dbReference>